<accession>A0A7Y9XY67</accession>
<dbReference type="InterPro" id="IPR050438">
    <property type="entry name" value="LMW_PTPase"/>
</dbReference>
<evidence type="ECO:0000256" key="5">
    <source>
        <dbReference type="ARBA" id="ARBA00051722"/>
    </source>
</evidence>
<dbReference type="AlphaFoldDB" id="A0A7Y9XY67"/>
<dbReference type="PANTHER" id="PTHR11717">
    <property type="entry name" value="LOW MOLECULAR WEIGHT PROTEIN TYROSINE PHOSPHATASE"/>
    <property type="match status" value="1"/>
</dbReference>
<dbReference type="PRINTS" id="PR00719">
    <property type="entry name" value="LMWPTPASE"/>
</dbReference>
<evidence type="ECO:0000256" key="4">
    <source>
        <dbReference type="ARBA" id="ARBA00022912"/>
    </source>
</evidence>
<feature type="active site" description="Nucleophile" evidence="6">
    <location>
        <position position="47"/>
    </location>
</feature>
<evidence type="ECO:0000256" key="2">
    <source>
        <dbReference type="ARBA" id="ARBA00013064"/>
    </source>
</evidence>
<evidence type="ECO:0000313" key="9">
    <source>
        <dbReference type="Proteomes" id="UP000522081"/>
    </source>
</evidence>
<evidence type="ECO:0000313" key="8">
    <source>
        <dbReference type="EMBL" id="NYH96794.1"/>
    </source>
</evidence>
<protein>
    <recommendedName>
        <fullName evidence="2">protein-tyrosine-phosphatase</fullName>
        <ecNumber evidence="2">3.1.3.48</ecNumber>
    </recommendedName>
</protein>
<keyword evidence="3 8" id="KW-0378">Hydrolase</keyword>
<evidence type="ECO:0000256" key="1">
    <source>
        <dbReference type="ARBA" id="ARBA00011063"/>
    </source>
</evidence>
<keyword evidence="4" id="KW-0904">Protein phosphatase</keyword>
<dbReference type="PANTHER" id="PTHR11717:SF31">
    <property type="entry name" value="LOW MOLECULAR WEIGHT PROTEIN-TYROSINE-PHOSPHATASE ETP-RELATED"/>
    <property type="match status" value="1"/>
</dbReference>
<reference evidence="8 9" key="1">
    <citation type="submission" date="2020-07" db="EMBL/GenBank/DDBJ databases">
        <title>Genomic Encyclopedia of Type Strains, Phase IV (KMG-IV): sequencing the most valuable type-strain genomes for metagenomic binning, comparative biology and taxonomic classification.</title>
        <authorList>
            <person name="Goeker M."/>
        </authorList>
    </citation>
    <scope>NUCLEOTIDE SEQUENCE [LARGE SCALE GENOMIC DNA]</scope>
    <source>
        <strain evidence="8 9">DSM 29043</strain>
    </source>
</reference>
<sequence>MFAAIDRRFGTWRGAVRLGLAYGEVAGGIACDLRPEPEAVRRLVFVCHGNICRSAYAEALARRAGMETASFGLSTTTGRPAWPGTAEVAARRGLSLDGHAATDMRDFRARPGDYLLAMETRHLRRLSALSGLAHLPRGLLGAYAGVPHLHDPFGLDPAYMETCLTRIEEAVRALCRAFPNAAAAAS</sequence>
<dbReference type="Pfam" id="PF01451">
    <property type="entry name" value="LMWPc"/>
    <property type="match status" value="1"/>
</dbReference>
<dbReference type="InterPro" id="IPR017867">
    <property type="entry name" value="Tyr_phospatase_low_mol_wt"/>
</dbReference>
<dbReference type="Gene3D" id="3.40.50.2300">
    <property type="match status" value="1"/>
</dbReference>
<dbReference type="Proteomes" id="UP000522081">
    <property type="component" value="Unassembled WGS sequence"/>
</dbReference>
<dbReference type="SUPFAM" id="SSF52788">
    <property type="entry name" value="Phosphotyrosine protein phosphatases I"/>
    <property type="match status" value="1"/>
</dbReference>
<gene>
    <name evidence="8" type="ORF">FHS75_003145</name>
</gene>
<dbReference type="GO" id="GO:0004725">
    <property type="term" value="F:protein tyrosine phosphatase activity"/>
    <property type="evidence" value="ECO:0007669"/>
    <property type="project" value="UniProtKB-EC"/>
</dbReference>
<evidence type="ECO:0000259" key="7">
    <source>
        <dbReference type="SMART" id="SM00226"/>
    </source>
</evidence>
<dbReference type="EMBL" id="JACBZF010000007">
    <property type="protein sequence ID" value="NYH96794.1"/>
    <property type="molecule type" value="Genomic_DNA"/>
</dbReference>
<evidence type="ECO:0000256" key="3">
    <source>
        <dbReference type="ARBA" id="ARBA00022801"/>
    </source>
</evidence>
<feature type="domain" description="Phosphotyrosine protein phosphatase I" evidence="7">
    <location>
        <begin position="41"/>
        <end position="177"/>
    </location>
</feature>
<keyword evidence="9" id="KW-1185">Reference proteome</keyword>
<comment type="caution">
    <text evidence="8">The sequence shown here is derived from an EMBL/GenBank/DDBJ whole genome shotgun (WGS) entry which is preliminary data.</text>
</comment>
<feature type="active site" description="Proton donor" evidence="6">
    <location>
        <position position="151"/>
    </location>
</feature>
<dbReference type="InterPro" id="IPR036196">
    <property type="entry name" value="Ptyr_pPase_sf"/>
</dbReference>
<comment type="similarity">
    <text evidence="1">Belongs to the low molecular weight phosphotyrosine protein phosphatase family.</text>
</comment>
<organism evidence="8 9">
    <name type="scientific">Novosphingobium marinum</name>
    <dbReference type="NCBI Taxonomy" id="1514948"/>
    <lineage>
        <taxon>Bacteria</taxon>
        <taxon>Pseudomonadati</taxon>
        <taxon>Pseudomonadota</taxon>
        <taxon>Alphaproteobacteria</taxon>
        <taxon>Sphingomonadales</taxon>
        <taxon>Sphingomonadaceae</taxon>
        <taxon>Novosphingobium</taxon>
    </lineage>
</organism>
<proteinExistence type="inferred from homology"/>
<evidence type="ECO:0000256" key="6">
    <source>
        <dbReference type="PIRSR" id="PIRSR617867-1"/>
    </source>
</evidence>
<dbReference type="RefSeq" id="WP_179408602.1">
    <property type="nucleotide sequence ID" value="NZ_BMGF01000008.1"/>
</dbReference>
<dbReference type="SMART" id="SM00226">
    <property type="entry name" value="LMWPc"/>
    <property type="match status" value="1"/>
</dbReference>
<name>A0A7Y9XY67_9SPHN</name>
<dbReference type="EC" id="3.1.3.48" evidence="2"/>
<dbReference type="InterPro" id="IPR023485">
    <property type="entry name" value="Ptyr_pPase"/>
</dbReference>
<comment type="catalytic activity">
    <reaction evidence="5">
        <text>O-phospho-L-tyrosyl-[protein] + H2O = L-tyrosyl-[protein] + phosphate</text>
        <dbReference type="Rhea" id="RHEA:10684"/>
        <dbReference type="Rhea" id="RHEA-COMP:10136"/>
        <dbReference type="Rhea" id="RHEA-COMP:20101"/>
        <dbReference type="ChEBI" id="CHEBI:15377"/>
        <dbReference type="ChEBI" id="CHEBI:43474"/>
        <dbReference type="ChEBI" id="CHEBI:46858"/>
        <dbReference type="ChEBI" id="CHEBI:61978"/>
        <dbReference type="EC" id="3.1.3.48"/>
    </reaction>
</comment>
<feature type="active site" evidence="6">
    <location>
        <position position="53"/>
    </location>
</feature>